<keyword evidence="5" id="KW-1185">Reference proteome</keyword>
<dbReference type="EMBL" id="QLNI01000052">
    <property type="protein sequence ID" value="RAM00340.1"/>
    <property type="molecule type" value="Genomic_DNA"/>
</dbReference>
<dbReference type="EMBL" id="CP036313">
    <property type="protein sequence ID" value="QBH14338.1"/>
    <property type="molecule type" value="Genomic_DNA"/>
</dbReference>
<dbReference type="InterPro" id="IPR022225">
    <property type="entry name" value="Phage_tail_fibre_N"/>
</dbReference>
<evidence type="ECO:0000313" key="5">
    <source>
        <dbReference type="Proteomes" id="UP000293902"/>
    </source>
</evidence>
<name>A0A328F9L4_9BACT</name>
<accession>A0A328F9L4</accession>
<dbReference type="AlphaFoldDB" id="A0A328F9L4"/>
<sequence>MAEPITTNGHRQRLAAFFKNGTGLSVISKMAFGDGGYAGESVIEPDPAQTALNSELMRKNLSLVLQDDAYSVTGTGVILKAELNGQSISEAGLLDADGNLVGFKNFAPKIKESDEEYEIKIKLKF</sequence>
<feature type="domain" description="Phage tail fibre protein N-terminal" evidence="1">
    <location>
        <begin position="5"/>
        <end position="116"/>
    </location>
</feature>
<protein>
    <submittedName>
        <fullName evidence="3">Phage tail protein</fullName>
    </submittedName>
</protein>
<evidence type="ECO:0000259" key="1">
    <source>
        <dbReference type="Pfam" id="PF12571"/>
    </source>
</evidence>
<dbReference type="OrthoDB" id="9810174at2"/>
<evidence type="ECO:0000313" key="4">
    <source>
        <dbReference type="Proteomes" id="UP000248798"/>
    </source>
</evidence>
<reference evidence="2 5" key="2">
    <citation type="submission" date="2019-02" db="EMBL/GenBank/DDBJ databases">
        <title>Complete genome sequence of Desulfobacter hydrogenophilus AcRS1.</title>
        <authorList>
            <person name="Marietou A."/>
            <person name="Lund M.B."/>
            <person name="Marshall I.P.G."/>
            <person name="Schreiber L."/>
            <person name="Jorgensen B."/>
        </authorList>
    </citation>
    <scope>NUCLEOTIDE SEQUENCE [LARGE SCALE GENOMIC DNA]</scope>
    <source>
        <strain evidence="2 5">AcRS1</strain>
    </source>
</reference>
<gene>
    <name evidence="3" type="ORF">DO021_19695</name>
    <name evidence="2" type="ORF">EYB58_16295</name>
</gene>
<organism evidence="3 4">
    <name type="scientific">Desulfobacter hydrogenophilus</name>
    <dbReference type="NCBI Taxonomy" id="2291"/>
    <lineage>
        <taxon>Bacteria</taxon>
        <taxon>Pseudomonadati</taxon>
        <taxon>Thermodesulfobacteriota</taxon>
        <taxon>Desulfobacteria</taxon>
        <taxon>Desulfobacterales</taxon>
        <taxon>Desulfobacteraceae</taxon>
        <taxon>Desulfobacter</taxon>
    </lineage>
</organism>
<proteinExistence type="predicted"/>
<evidence type="ECO:0000313" key="2">
    <source>
        <dbReference type="EMBL" id="QBH14338.1"/>
    </source>
</evidence>
<evidence type="ECO:0000313" key="3">
    <source>
        <dbReference type="EMBL" id="RAM00340.1"/>
    </source>
</evidence>
<dbReference type="Pfam" id="PF12571">
    <property type="entry name" value="Phage_tail_fib"/>
    <property type="match status" value="1"/>
</dbReference>
<dbReference type="Proteomes" id="UP000293902">
    <property type="component" value="Chromosome"/>
</dbReference>
<dbReference type="RefSeq" id="WP_111959857.1">
    <property type="nucleotide sequence ID" value="NZ_CP036313.1"/>
</dbReference>
<dbReference type="Proteomes" id="UP000248798">
    <property type="component" value="Unassembled WGS sequence"/>
</dbReference>
<reference evidence="3 4" key="1">
    <citation type="submission" date="2018-06" db="EMBL/GenBank/DDBJ databases">
        <title>Complete Genome Sequence of Desulfobacter hydrogenophilus (DSM3380).</title>
        <authorList>
            <person name="Marietou A."/>
            <person name="Schreiber L."/>
            <person name="Marshall I."/>
            <person name="Jorgensen B."/>
        </authorList>
    </citation>
    <scope>NUCLEOTIDE SEQUENCE [LARGE SCALE GENOMIC DNA]</scope>
    <source>
        <strain evidence="3 4">DSM 3380</strain>
    </source>
</reference>